<proteinExistence type="predicted"/>
<keyword evidence="1" id="KW-0472">Membrane</keyword>
<evidence type="ECO:0000313" key="3">
    <source>
        <dbReference type="Proteomes" id="UP000770717"/>
    </source>
</evidence>
<dbReference type="AlphaFoldDB" id="A0A8J6JX43"/>
<keyword evidence="3" id="KW-1185">Reference proteome</keyword>
<keyword evidence="1" id="KW-0812">Transmembrane</keyword>
<name>A0A8J6JX43_ELECQ</name>
<accession>A0A8J6JX43</accession>
<comment type="caution">
    <text evidence="2">The sequence shown here is derived from an EMBL/GenBank/DDBJ whole genome shotgun (WGS) entry which is preliminary data.</text>
</comment>
<reference evidence="2" key="1">
    <citation type="thesis" date="2020" institute="ProQuest LLC" country="789 East Eisenhower Parkway, Ann Arbor, MI, USA">
        <title>Comparative Genomics and Chromosome Evolution.</title>
        <authorList>
            <person name="Mudd A.B."/>
        </authorList>
    </citation>
    <scope>NUCLEOTIDE SEQUENCE</scope>
    <source>
        <strain evidence="2">HN-11 Male</strain>
        <tissue evidence="2">Kidney and liver</tissue>
    </source>
</reference>
<dbReference type="EMBL" id="WNTK01001357">
    <property type="protein sequence ID" value="KAG9467479.1"/>
    <property type="molecule type" value="Genomic_DNA"/>
</dbReference>
<sequence length="79" mass="8768">MCLNPGISTMFIQGSQISPNFSKASVPTACILSYSTIRETLSSTSWKKRSLCFHLEAMCILAAIQIAWINLWARYLVPG</sequence>
<keyword evidence="1" id="KW-1133">Transmembrane helix</keyword>
<protein>
    <submittedName>
        <fullName evidence="2">Uncharacterized protein</fullName>
    </submittedName>
</protein>
<feature type="transmembrane region" description="Helical" evidence="1">
    <location>
        <begin position="51"/>
        <end position="73"/>
    </location>
</feature>
<gene>
    <name evidence="2" type="ORF">GDO78_014879</name>
</gene>
<evidence type="ECO:0000256" key="1">
    <source>
        <dbReference type="SAM" id="Phobius"/>
    </source>
</evidence>
<evidence type="ECO:0000313" key="2">
    <source>
        <dbReference type="EMBL" id="KAG9467479.1"/>
    </source>
</evidence>
<dbReference type="Proteomes" id="UP000770717">
    <property type="component" value="Unassembled WGS sequence"/>
</dbReference>
<organism evidence="2 3">
    <name type="scientific">Eleutherodactylus coqui</name>
    <name type="common">Puerto Rican coqui</name>
    <dbReference type="NCBI Taxonomy" id="57060"/>
    <lineage>
        <taxon>Eukaryota</taxon>
        <taxon>Metazoa</taxon>
        <taxon>Chordata</taxon>
        <taxon>Craniata</taxon>
        <taxon>Vertebrata</taxon>
        <taxon>Euteleostomi</taxon>
        <taxon>Amphibia</taxon>
        <taxon>Batrachia</taxon>
        <taxon>Anura</taxon>
        <taxon>Neobatrachia</taxon>
        <taxon>Hyloidea</taxon>
        <taxon>Eleutherodactylidae</taxon>
        <taxon>Eleutherodactylinae</taxon>
        <taxon>Eleutherodactylus</taxon>
        <taxon>Eleutherodactylus</taxon>
    </lineage>
</organism>